<dbReference type="OrthoDB" id="2663223at2759"/>
<keyword evidence="2" id="KW-1185">Reference proteome</keyword>
<dbReference type="Proteomes" id="UP001147782">
    <property type="component" value="Unassembled WGS sequence"/>
</dbReference>
<dbReference type="GeneID" id="81440338"/>
<dbReference type="AlphaFoldDB" id="A0A9W9RY99"/>
<sequence length="156" mass="17676">MRLEKQAYRTDDDPFFYDLWKNKLRSYELEITFVGILDEYRAHRPEEKAQSSGVSFNATLNGKKADIPQAVQKLPQSERDDILEKLKQRASEFSSAANLAIGGDTDLPMETISFYAATVSPAVVNAAITYPLRNSWILDSGSNVNVTNDRTRFETY</sequence>
<protein>
    <submittedName>
        <fullName evidence="1">Uncharacterized protein</fullName>
    </submittedName>
</protein>
<proteinExistence type="predicted"/>
<evidence type="ECO:0000313" key="1">
    <source>
        <dbReference type="EMBL" id="KAJ5368480.1"/>
    </source>
</evidence>
<name>A0A9W9RY99_9EURO</name>
<reference evidence="1" key="2">
    <citation type="journal article" date="2023" name="IMA Fungus">
        <title>Comparative genomic study of the Penicillium genus elucidates a diverse pangenome and 15 lateral gene transfer events.</title>
        <authorList>
            <person name="Petersen C."/>
            <person name="Sorensen T."/>
            <person name="Nielsen M.R."/>
            <person name="Sondergaard T.E."/>
            <person name="Sorensen J.L."/>
            <person name="Fitzpatrick D.A."/>
            <person name="Frisvad J.C."/>
            <person name="Nielsen K.L."/>
        </authorList>
    </citation>
    <scope>NUCLEOTIDE SEQUENCE</scope>
    <source>
        <strain evidence="1">IBT 29864</strain>
    </source>
</reference>
<gene>
    <name evidence="1" type="ORF">N7496_008240</name>
</gene>
<dbReference type="EMBL" id="JAPZBS010000007">
    <property type="protein sequence ID" value="KAJ5368480.1"/>
    <property type="molecule type" value="Genomic_DNA"/>
</dbReference>
<dbReference type="RefSeq" id="XP_056553222.1">
    <property type="nucleotide sequence ID" value="XM_056701159.1"/>
</dbReference>
<reference evidence="1" key="1">
    <citation type="submission" date="2022-11" db="EMBL/GenBank/DDBJ databases">
        <authorList>
            <person name="Petersen C."/>
        </authorList>
    </citation>
    <scope>NUCLEOTIDE SEQUENCE</scope>
    <source>
        <strain evidence="1">IBT 29864</strain>
    </source>
</reference>
<comment type="caution">
    <text evidence="1">The sequence shown here is derived from an EMBL/GenBank/DDBJ whole genome shotgun (WGS) entry which is preliminary data.</text>
</comment>
<organism evidence="1 2">
    <name type="scientific">Penicillium cataractarum</name>
    <dbReference type="NCBI Taxonomy" id="2100454"/>
    <lineage>
        <taxon>Eukaryota</taxon>
        <taxon>Fungi</taxon>
        <taxon>Dikarya</taxon>
        <taxon>Ascomycota</taxon>
        <taxon>Pezizomycotina</taxon>
        <taxon>Eurotiomycetes</taxon>
        <taxon>Eurotiomycetidae</taxon>
        <taxon>Eurotiales</taxon>
        <taxon>Aspergillaceae</taxon>
        <taxon>Penicillium</taxon>
    </lineage>
</organism>
<accession>A0A9W9RY99</accession>
<evidence type="ECO:0000313" key="2">
    <source>
        <dbReference type="Proteomes" id="UP001147782"/>
    </source>
</evidence>